<dbReference type="InterPro" id="IPR035490">
    <property type="entry name" value="GlmS/FrlB_SIS"/>
</dbReference>
<dbReference type="GO" id="GO:0008483">
    <property type="term" value="F:transaminase activity"/>
    <property type="evidence" value="ECO:0007669"/>
    <property type="project" value="UniProtKB-KW"/>
</dbReference>
<dbReference type="PROSITE" id="PS51464">
    <property type="entry name" value="SIS"/>
    <property type="match status" value="2"/>
</dbReference>
<dbReference type="RefSeq" id="WP_145849984.1">
    <property type="nucleotide sequence ID" value="NZ_CP042239.1"/>
</dbReference>
<reference evidence="4 5" key="1">
    <citation type="submission" date="2019-07" db="EMBL/GenBank/DDBJ databases">
        <title>Sphingomonas alkalisoli sp. nov., isolated from rhizosphere soil of Suaedae salsa.</title>
        <authorList>
            <person name="Zhang H."/>
            <person name="Xu L."/>
            <person name="Zhang J.-X."/>
            <person name="Sun J.-Q."/>
        </authorList>
    </citation>
    <scope>NUCLEOTIDE SEQUENCE [LARGE SCALE GENOMIC DNA]</scope>
    <source>
        <strain evidence="4 5">XS-10</strain>
    </source>
</reference>
<name>A0A518RLM9_9SPHN</name>
<dbReference type="CDD" id="cd05009">
    <property type="entry name" value="SIS_GlmS_GlmD_2"/>
    <property type="match status" value="1"/>
</dbReference>
<keyword evidence="1" id="KW-0808">Transferase</keyword>
<gene>
    <name evidence="4" type="ORF">FPZ54_17050</name>
</gene>
<keyword evidence="2" id="KW-0677">Repeat</keyword>
<evidence type="ECO:0000313" key="5">
    <source>
        <dbReference type="Proteomes" id="UP000318055"/>
    </source>
</evidence>
<keyword evidence="5" id="KW-1185">Reference proteome</keyword>
<proteinExistence type="predicted"/>
<feature type="domain" description="SIS" evidence="3">
    <location>
        <begin position="203"/>
        <end position="337"/>
    </location>
</feature>
<dbReference type="Pfam" id="PF01380">
    <property type="entry name" value="SIS"/>
    <property type="match status" value="2"/>
</dbReference>
<dbReference type="InterPro" id="IPR046348">
    <property type="entry name" value="SIS_dom_sf"/>
</dbReference>
<sequence>MAAGSALAGGMTLMESEAGESADAVARMLAANADGFARIAARLRDAPPTTVVTCARGSSDHAATYAKYLIETQVGIPVASAALSVATLFDAPVVPGNRLVIAISQSGKSPDLLATIALHKRAGAYVVALVNAGDAPLRDLADEVIALSAGVERSVAATKSYICSLAAIAALTAVWSGDTDLRDAVDALPDRLRSAWALDWSAGVAALSEADNLFVLGRGYGYGIAQEAALKFKETCALHAESFSAAEVRHGPMAIVGRDFHVLALGGSDRAGASVRETADVFRARGAQVLLADPVADEAELPALAAHPAIEPILLVQSFYKMANALSLARGCDPDSPPHLNKVTETL</sequence>
<evidence type="ECO:0000313" key="4">
    <source>
        <dbReference type="EMBL" id="QDX28349.1"/>
    </source>
</evidence>
<dbReference type="Proteomes" id="UP000318055">
    <property type="component" value="Chromosome"/>
</dbReference>
<dbReference type="GO" id="GO:0097367">
    <property type="term" value="F:carbohydrate derivative binding"/>
    <property type="evidence" value="ECO:0007669"/>
    <property type="project" value="InterPro"/>
</dbReference>
<dbReference type="OrthoDB" id="9761808at2"/>
<dbReference type="AlphaFoldDB" id="A0A518RLM9"/>
<dbReference type="PANTHER" id="PTHR10937">
    <property type="entry name" value="GLUCOSAMINE--FRUCTOSE-6-PHOSPHATE AMINOTRANSFERASE, ISOMERIZING"/>
    <property type="match status" value="1"/>
</dbReference>
<evidence type="ECO:0000256" key="2">
    <source>
        <dbReference type="ARBA" id="ARBA00022737"/>
    </source>
</evidence>
<protein>
    <submittedName>
        <fullName evidence="4">SIS domain-containing protein</fullName>
    </submittedName>
</protein>
<dbReference type="CDD" id="cd05008">
    <property type="entry name" value="SIS_GlmS_GlmD_1"/>
    <property type="match status" value="1"/>
</dbReference>
<dbReference type="KEGG" id="ssua:FPZ54_17050"/>
<feature type="domain" description="SIS" evidence="3">
    <location>
        <begin position="39"/>
        <end position="181"/>
    </location>
</feature>
<dbReference type="PANTHER" id="PTHR10937:SF8">
    <property type="entry name" value="AMINOTRANSFERASE-RELATED"/>
    <property type="match status" value="1"/>
</dbReference>
<evidence type="ECO:0000259" key="3">
    <source>
        <dbReference type="PROSITE" id="PS51464"/>
    </source>
</evidence>
<organism evidence="4 5">
    <name type="scientific">Sphingomonas suaedae</name>
    <dbReference type="NCBI Taxonomy" id="2599297"/>
    <lineage>
        <taxon>Bacteria</taxon>
        <taxon>Pseudomonadati</taxon>
        <taxon>Pseudomonadota</taxon>
        <taxon>Alphaproteobacteria</taxon>
        <taxon>Sphingomonadales</taxon>
        <taxon>Sphingomonadaceae</taxon>
        <taxon>Sphingomonas</taxon>
    </lineage>
</organism>
<dbReference type="EMBL" id="CP042239">
    <property type="protein sequence ID" value="QDX28349.1"/>
    <property type="molecule type" value="Genomic_DNA"/>
</dbReference>
<keyword evidence="1" id="KW-0032">Aminotransferase</keyword>
<evidence type="ECO:0000256" key="1">
    <source>
        <dbReference type="ARBA" id="ARBA00022576"/>
    </source>
</evidence>
<dbReference type="Gene3D" id="3.40.50.10490">
    <property type="entry name" value="Glucose-6-phosphate isomerase like protein, domain 1"/>
    <property type="match status" value="2"/>
</dbReference>
<dbReference type="GO" id="GO:1901135">
    <property type="term" value="P:carbohydrate derivative metabolic process"/>
    <property type="evidence" value="ECO:0007669"/>
    <property type="project" value="InterPro"/>
</dbReference>
<accession>A0A518RLM9</accession>
<dbReference type="SUPFAM" id="SSF53697">
    <property type="entry name" value="SIS domain"/>
    <property type="match status" value="1"/>
</dbReference>
<dbReference type="InterPro" id="IPR035466">
    <property type="entry name" value="GlmS/AgaS_SIS"/>
</dbReference>
<dbReference type="InterPro" id="IPR001347">
    <property type="entry name" value="SIS_dom"/>
</dbReference>